<reference evidence="1 2" key="1">
    <citation type="submission" date="2014-01" db="EMBL/GenBank/DDBJ databases">
        <title>Complete genome sequence of ionizing-radiation resistance bacterium Hymenobacter swuensis DY53.</title>
        <authorList>
            <person name="Jung J.-H."/>
            <person name="Jeong S.-W."/>
            <person name="Joe M.-H."/>
            <person name="Cho y.-j."/>
            <person name="Kim M.-K."/>
            <person name="Lim S.-Y."/>
        </authorList>
    </citation>
    <scope>NUCLEOTIDE SEQUENCE [LARGE SCALE GENOMIC DNA]</scope>
    <source>
        <strain evidence="1 2">DY53</strain>
    </source>
</reference>
<sequence>MHYADLLVKNRSAKPLLRVKAAVIEPPKTRSKGFALLLFNLR</sequence>
<evidence type="ECO:0000313" key="1">
    <source>
        <dbReference type="EMBL" id="AHJ97362.1"/>
    </source>
</evidence>
<dbReference type="KEGG" id="hsw:Hsw_1767"/>
<organism evidence="1 2">
    <name type="scientific">Hymenobacter swuensis DY53</name>
    <dbReference type="NCBI Taxonomy" id="1227739"/>
    <lineage>
        <taxon>Bacteria</taxon>
        <taxon>Pseudomonadati</taxon>
        <taxon>Bacteroidota</taxon>
        <taxon>Cytophagia</taxon>
        <taxon>Cytophagales</taxon>
        <taxon>Hymenobacteraceae</taxon>
        <taxon>Hymenobacter</taxon>
    </lineage>
</organism>
<gene>
    <name evidence="1" type="ORF">Hsw_1767</name>
</gene>
<evidence type="ECO:0000313" key="2">
    <source>
        <dbReference type="Proteomes" id="UP000019423"/>
    </source>
</evidence>
<dbReference type="Proteomes" id="UP000019423">
    <property type="component" value="Chromosome"/>
</dbReference>
<dbReference type="STRING" id="1227739.Hsw_1767"/>
<dbReference type="HOGENOM" id="CLU_3252661_0_0_10"/>
<dbReference type="AlphaFoldDB" id="W8F028"/>
<name>W8F028_9BACT</name>
<accession>W8F028</accession>
<proteinExistence type="predicted"/>
<dbReference type="EMBL" id="CP007145">
    <property type="protein sequence ID" value="AHJ97362.1"/>
    <property type="molecule type" value="Genomic_DNA"/>
</dbReference>
<keyword evidence="2" id="KW-1185">Reference proteome</keyword>
<protein>
    <submittedName>
        <fullName evidence="1">Uncharacterized protein</fullName>
    </submittedName>
</protein>